<dbReference type="AlphaFoldDB" id="A0AAU2JMQ6"/>
<accession>A0AAU2JMQ6</accession>
<keyword evidence="1" id="KW-1133">Transmembrane helix</keyword>
<keyword evidence="1" id="KW-0812">Transmembrane</keyword>
<gene>
    <name evidence="2" type="ORF">OG327_04840</name>
</gene>
<proteinExistence type="predicted"/>
<evidence type="ECO:0000256" key="1">
    <source>
        <dbReference type="SAM" id="Phobius"/>
    </source>
</evidence>
<evidence type="ECO:0000313" key="2">
    <source>
        <dbReference type="EMBL" id="WTU72722.1"/>
    </source>
</evidence>
<organism evidence="2">
    <name type="scientific">Streptomyces sp. NBC_00049</name>
    <dbReference type="NCBI Taxonomy" id="2903617"/>
    <lineage>
        <taxon>Bacteria</taxon>
        <taxon>Bacillati</taxon>
        <taxon>Actinomycetota</taxon>
        <taxon>Actinomycetes</taxon>
        <taxon>Kitasatosporales</taxon>
        <taxon>Streptomycetaceae</taxon>
        <taxon>Streptomyces</taxon>
    </lineage>
</organism>
<sequence>MSSRPSAFEERLKAELLAIAADRPEGTAIAPRSRARRLRVPLALGAVAATVAGLIALPVLGDSGGSSPAYAVTKDSDGTIWIEVRQPLDALPGLERELRTLGFSVVTVPMKRGCRQFPEWHHGPNLESGPVVLKDGGFTLKVNSETVPAGYTIVIQKPDEQEPLRDRRVDFDVIETSKVPPCVPVHITRLDLVLTDPAEFSPPTR</sequence>
<protein>
    <submittedName>
        <fullName evidence="2">Uncharacterized protein</fullName>
    </submittedName>
</protein>
<dbReference type="EMBL" id="CP108264">
    <property type="protein sequence ID" value="WTU72722.1"/>
    <property type="molecule type" value="Genomic_DNA"/>
</dbReference>
<reference evidence="2" key="1">
    <citation type="submission" date="2022-10" db="EMBL/GenBank/DDBJ databases">
        <title>The complete genomes of actinobacterial strains from the NBC collection.</title>
        <authorList>
            <person name="Joergensen T.S."/>
            <person name="Alvarez Arevalo M."/>
            <person name="Sterndorff E.B."/>
            <person name="Faurdal D."/>
            <person name="Vuksanovic O."/>
            <person name="Mourched A.-S."/>
            <person name="Charusanti P."/>
            <person name="Shaw S."/>
            <person name="Blin K."/>
            <person name="Weber T."/>
        </authorList>
    </citation>
    <scope>NUCLEOTIDE SEQUENCE</scope>
    <source>
        <strain evidence="2">NBC_00049</strain>
    </source>
</reference>
<feature type="transmembrane region" description="Helical" evidence="1">
    <location>
        <begin position="42"/>
        <end position="61"/>
    </location>
</feature>
<keyword evidence="1" id="KW-0472">Membrane</keyword>
<name>A0AAU2JMQ6_9ACTN</name>